<reference evidence="1 2" key="1">
    <citation type="journal article" name="Front. Microbiol.">
        <title>Sugar Metabolism of the First Thermophilic Planctomycete Thermogutta terrifontis: Comparative Genomic and Transcriptomic Approaches.</title>
        <authorList>
            <person name="Elcheninov A.G."/>
            <person name="Menzel P."/>
            <person name="Gudbergsdottir S.R."/>
            <person name="Slesarev A.I."/>
            <person name="Kadnikov V.V."/>
            <person name="Krogh A."/>
            <person name="Bonch-Osmolovskaya E.A."/>
            <person name="Peng X."/>
            <person name="Kublanov I.V."/>
        </authorList>
    </citation>
    <scope>NUCLEOTIDE SEQUENCE [LARGE SCALE GENOMIC DNA]</scope>
    <source>
        <strain evidence="1 2">R1</strain>
    </source>
</reference>
<protein>
    <submittedName>
        <fullName evidence="1">Rrf2 family transcriptional regulator</fullName>
    </submittedName>
</protein>
<name>A0A286RB92_9BACT</name>
<proteinExistence type="predicted"/>
<dbReference type="Pfam" id="PF02082">
    <property type="entry name" value="Rrf2"/>
    <property type="match status" value="1"/>
</dbReference>
<dbReference type="GO" id="GO:0005829">
    <property type="term" value="C:cytosol"/>
    <property type="evidence" value="ECO:0007669"/>
    <property type="project" value="TreeGrafter"/>
</dbReference>
<dbReference type="InterPro" id="IPR036390">
    <property type="entry name" value="WH_DNA-bd_sf"/>
</dbReference>
<dbReference type="Proteomes" id="UP000215086">
    <property type="component" value="Chromosome"/>
</dbReference>
<dbReference type="InterPro" id="IPR030489">
    <property type="entry name" value="TR_Rrf2-type_CS"/>
</dbReference>
<dbReference type="RefSeq" id="WP_095413906.1">
    <property type="nucleotide sequence ID" value="NZ_CP018477.1"/>
</dbReference>
<dbReference type="SUPFAM" id="SSF46785">
    <property type="entry name" value="Winged helix' DNA-binding domain"/>
    <property type="match status" value="1"/>
</dbReference>
<dbReference type="Gene3D" id="1.10.10.10">
    <property type="entry name" value="Winged helix-like DNA-binding domain superfamily/Winged helix DNA-binding domain"/>
    <property type="match status" value="1"/>
</dbReference>
<dbReference type="EMBL" id="CP018477">
    <property type="protein sequence ID" value="ASV73233.1"/>
    <property type="molecule type" value="Genomic_DNA"/>
</dbReference>
<accession>A0A286RB92</accession>
<organism evidence="1 2">
    <name type="scientific">Thermogutta terrifontis</name>
    <dbReference type="NCBI Taxonomy" id="1331910"/>
    <lineage>
        <taxon>Bacteria</taxon>
        <taxon>Pseudomonadati</taxon>
        <taxon>Planctomycetota</taxon>
        <taxon>Planctomycetia</taxon>
        <taxon>Pirellulales</taxon>
        <taxon>Thermoguttaceae</taxon>
        <taxon>Thermogutta</taxon>
    </lineage>
</organism>
<dbReference type="AlphaFoldDB" id="A0A286RB92"/>
<evidence type="ECO:0000313" key="1">
    <source>
        <dbReference type="EMBL" id="ASV73233.1"/>
    </source>
</evidence>
<dbReference type="InterPro" id="IPR036388">
    <property type="entry name" value="WH-like_DNA-bd_sf"/>
</dbReference>
<dbReference type="PANTHER" id="PTHR33221">
    <property type="entry name" value="WINGED HELIX-TURN-HELIX TRANSCRIPTIONAL REGULATOR, RRF2 FAMILY"/>
    <property type="match status" value="1"/>
</dbReference>
<dbReference type="GO" id="GO:0003700">
    <property type="term" value="F:DNA-binding transcription factor activity"/>
    <property type="evidence" value="ECO:0007669"/>
    <property type="project" value="TreeGrafter"/>
</dbReference>
<dbReference type="PROSITE" id="PS51197">
    <property type="entry name" value="HTH_RRF2_2"/>
    <property type="match status" value="1"/>
</dbReference>
<dbReference type="OrthoDB" id="9808360at2"/>
<sequence>MKISAKTEYACVAMLELASRYESGGPVQVRKIAERHAVPSRFLVQIMLQLKAAGLVASTRGAAGGYRLAVPPTEITLGQVMDIVEGNKQPDVNFAVSSSPDSPAVKALVQAWQEIQKKERDMLYSITFAELLERARQFDTQMYYI</sequence>
<dbReference type="PANTHER" id="PTHR33221:SF15">
    <property type="entry name" value="HTH-TYPE TRANSCRIPTIONAL REGULATOR YWGB-RELATED"/>
    <property type="match status" value="1"/>
</dbReference>
<dbReference type="KEGG" id="ttf:THTE_0631"/>
<dbReference type="PROSITE" id="PS01332">
    <property type="entry name" value="HTH_RRF2_1"/>
    <property type="match status" value="1"/>
</dbReference>
<gene>
    <name evidence="1" type="ORF">THTE_0631</name>
</gene>
<keyword evidence="2" id="KW-1185">Reference proteome</keyword>
<dbReference type="NCBIfam" id="TIGR00738">
    <property type="entry name" value="rrf2_super"/>
    <property type="match status" value="1"/>
</dbReference>
<dbReference type="InterPro" id="IPR000944">
    <property type="entry name" value="Tscrpt_reg_Rrf2"/>
</dbReference>
<evidence type="ECO:0000313" key="2">
    <source>
        <dbReference type="Proteomes" id="UP000215086"/>
    </source>
</evidence>